<protein>
    <submittedName>
        <fullName evidence="1">GroES-like zinc-binding alcohol dehydrogenase family protein</fullName>
    </submittedName>
</protein>
<dbReference type="OrthoDB" id="998732at2759"/>
<proteinExistence type="predicted"/>
<evidence type="ECO:0000313" key="2">
    <source>
        <dbReference type="Proteomes" id="UP000325315"/>
    </source>
</evidence>
<dbReference type="AlphaFoldDB" id="A0A5B6UGU0"/>
<name>A0A5B6UGU0_9ROSI</name>
<sequence>MSKVRINGCLQQVEYEALPNIFFKCGLYGHGADWCSGVKMTSPVADFDCASLVMEKSGLE</sequence>
<accession>A0A5B6UGU0</accession>
<gene>
    <name evidence="1" type="ORF">EPI10_009114</name>
</gene>
<dbReference type="Proteomes" id="UP000325315">
    <property type="component" value="Unassembled WGS sequence"/>
</dbReference>
<evidence type="ECO:0000313" key="1">
    <source>
        <dbReference type="EMBL" id="KAA3453035.1"/>
    </source>
</evidence>
<comment type="caution">
    <text evidence="1">The sequence shown here is derived from an EMBL/GenBank/DDBJ whole genome shotgun (WGS) entry which is preliminary data.</text>
</comment>
<dbReference type="EMBL" id="SMMG02000013">
    <property type="protein sequence ID" value="KAA3453035.1"/>
    <property type="molecule type" value="Genomic_DNA"/>
</dbReference>
<keyword evidence="2" id="KW-1185">Reference proteome</keyword>
<organism evidence="1 2">
    <name type="scientific">Gossypium australe</name>
    <dbReference type="NCBI Taxonomy" id="47621"/>
    <lineage>
        <taxon>Eukaryota</taxon>
        <taxon>Viridiplantae</taxon>
        <taxon>Streptophyta</taxon>
        <taxon>Embryophyta</taxon>
        <taxon>Tracheophyta</taxon>
        <taxon>Spermatophyta</taxon>
        <taxon>Magnoliopsida</taxon>
        <taxon>eudicotyledons</taxon>
        <taxon>Gunneridae</taxon>
        <taxon>Pentapetalae</taxon>
        <taxon>rosids</taxon>
        <taxon>malvids</taxon>
        <taxon>Malvales</taxon>
        <taxon>Malvaceae</taxon>
        <taxon>Malvoideae</taxon>
        <taxon>Gossypium</taxon>
    </lineage>
</organism>
<reference evidence="2" key="1">
    <citation type="journal article" date="2019" name="Plant Biotechnol. J.">
        <title>Genome sequencing of the Australian wild diploid species Gossypium australe highlights disease resistance and delayed gland morphogenesis.</title>
        <authorList>
            <person name="Cai Y."/>
            <person name="Cai X."/>
            <person name="Wang Q."/>
            <person name="Wang P."/>
            <person name="Zhang Y."/>
            <person name="Cai C."/>
            <person name="Xu Y."/>
            <person name="Wang K."/>
            <person name="Zhou Z."/>
            <person name="Wang C."/>
            <person name="Geng S."/>
            <person name="Li B."/>
            <person name="Dong Q."/>
            <person name="Hou Y."/>
            <person name="Wang H."/>
            <person name="Ai P."/>
            <person name="Liu Z."/>
            <person name="Yi F."/>
            <person name="Sun M."/>
            <person name="An G."/>
            <person name="Cheng J."/>
            <person name="Zhang Y."/>
            <person name="Shi Q."/>
            <person name="Xie Y."/>
            <person name="Shi X."/>
            <person name="Chang Y."/>
            <person name="Huang F."/>
            <person name="Chen Y."/>
            <person name="Hong S."/>
            <person name="Mi L."/>
            <person name="Sun Q."/>
            <person name="Zhang L."/>
            <person name="Zhou B."/>
            <person name="Peng R."/>
            <person name="Zhang X."/>
            <person name="Liu F."/>
        </authorList>
    </citation>
    <scope>NUCLEOTIDE SEQUENCE [LARGE SCALE GENOMIC DNA]</scope>
    <source>
        <strain evidence="2">cv. PA1801</strain>
    </source>
</reference>